<organism evidence="2 3">
    <name type="scientific">Candidatus Sulfotelmatobacter kueseliae</name>
    <dbReference type="NCBI Taxonomy" id="2042962"/>
    <lineage>
        <taxon>Bacteria</taxon>
        <taxon>Pseudomonadati</taxon>
        <taxon>Acidobacteriota</taxon>
        <taxon>Terriglobia</taxon>
        <taxon>Terriglobales</taxon>
        <taxon>Candidatus Korobacteraceae</taxon>
        <taxon>Candidatus Sulfotelmatobacter</taxon>
    </lineage>
</organism>
<protein>
    <recommendedName>
        <fullName evidence="4">Cytoplasmic protein</fullName>
    </recommendedName>
</protein>
<sequence>MRSKLVSALTFVCVATAVVLAQDPTKVEPNHYKLNFENDRVQVVSVHYGPHEKSVMHNHPGGVVVALTAAHLRFTDENGKTREVYSKPGETRWYPPFKHMVENLGDTSYEAVYVGVKGGPSVSVSSADPPPSIDEQTRKIVAEYLLASLHQ</sequence>
<evidence type="ECO:0008006" key="4">
    <source>
        <dbReference type="Google" id="ProtNLM"/>
    </source>
</evidence>
<dbReference type="Proteomes" id="UP000238701">
    <property type="component" value="Unassembled WGS sequence"/>
</dbReference>
<feature type="signal peptide" evidence="1">
    <location>
        <begin position="1"/>
        <end position="21"/>
    </location>
</feature>
<dbReference type="Gene3D" id="2.60.120.10">
    <property type="entry name" value="Jelly Rolls"/>
    <property type="match status" value="1"/>
</dbReference>
<accession>A0A2U3L7D1</accession>
<evidence type="ECO:0000313" key="2">
    <source>
        <dbReference type="EMBL" id="SPF47817.1"/>
    </source>
</evidence>
<reference evidence="3" key="1">
    <citation type="submission" date="2018-02" db="EMBL/GenBank/DDBJ databases">
        <authorList>
            <person name="Hausmann B."/>
        </authorList>
    </citation>
    <scope>NUCLEOTIDE SEQUENCE [LARGE SCALE GENOMIC DNA]</scope>
    <source>
        <strain evidence="3">Peat soil MAG SbA1</strain>
    </source>
</reference>
<dbReference type="EMBL" id="OMOD01000175">
    <property type="protein sequence ID" value="SPF47817.1"/>
    <property type="molecule type" value="Genomic_DNA"/>
</dbReference>
<evidence type="ECO:0000313" key="3">
    <source>
        <dbReference type="Proteomes" id="UP000238701"/>
    </source>
</evidence>
<dbReference type="SUPFAM" id="SSF51182">
    <property type="entry name" value="RmlC-like cupins"/>
    <property type="match status" value="1"/>
</dbReference>
<dbReference type="InterPro" id="IPR011051">
    <property type="entry name" value="RmlC_Cupin_sf"/>
</dbReference>
<feature type="chain" id="PRO_5015552371" description="Cytoplasmic protein" evidence="1">
    <location>
        <begin position="22"/>
        <end position="151"/>
    </location>
</feature>
<dbReference type="InterPro" id="IPR014710">
    <property type="entry name" value="RmlC-like_jellyroll"/>
</dbReference>
<name>A0A2U3L7D1_9BACT</name>
<proteinExistence type="predicted"/>
<keyword evidence="1" id="KW-0732">Signal</keyword>
<dbReference type="AlphaFoldDB" id="A0A2U3L7D1"/>
<evidence type="ECO:0000256" key="1">
    <source>
        <dbReference type="SAM" id="SignalP"/>
    </source>
</evidence>
<gene>
    <name evidence="2" type="ORF">SBA1_780005</name>
</gene>